<sequence length="490" mass="55269">MKRLIFIILLLFPLLLEASKKSILLRAQELLNRGETDSALVLLRPLLSERKPSKEGGQAYFLAVNAYYRLGVIDSVLSLSDVFLKRYRRSVYRDHVLYLRGKALGERGKREDALKLFLQAIKTKNGKLRESIRNSILQLFEGPEREAVSKLLDEGKLEKRLEKTKRVDLLLPLSAFPSLSEEFLRGFRLASPGGIEEKIWDVELRKSKAVELVRRISGMATSLVIVALPSEQADAVAPLLNLNLLPSLYPLSEDLSLVEADGMAYPFVRRYYDEIDRLLEYAARKGLVKLALFYPDVPLGNSVKNVIYRKLSSYGLEVVLTGRFRADTMAFRELRPILEERGCQAVIIPGITGNGMLLAAHLRYEGVELPILGLEGWGGDLASRWGGRFIENVVFVKPTAGLKGDVRRDTEKRDLMQRYQARYGGSPSEVAQRGYDAGSIVKALFTGRPLNPFQVKEALDSMAIYPGVSGYILLYPGKRFIKYYTYRNGR</sequence>
<feature type="domain" description="Leucine-binding protein" evidence="3">
    <location>
        <begin position="222"/>
        <end position="470"/>
    </location>
</feature>
<comment type="similarity">
    <text evidence="1">Belongs to the leucine-binding protein family.</text>
</comment>
<evidence type="ECO:0000313" key="4">
    <source>
        <dbReference type="EMBL" id="HDM89738.1"/>
    </source>
</evidence>
<organism evidence="4">
    <name type="scientific">candidate division WOR-3 bacterium</name>
    <dbReference type="NCBI Taxonomy" id="2052148"/>
    <lineage>
        <taxon>Bacteria</taxon>
        <taxon>Bacteria division WOR-3</taxon>
    </lineage>
</organism>
<accession>A0A7C0XCA7</accession>
<dbReference type="Proteomes" id="UP000885931">
    <property type="component" value="Unassembled WGS sequence"/>
</dbReference>
<dbReference type="InterPro" id="IPR051010">
    <property type="entry name" value="BCAA_transport"/>
</dbReference>
<feature type="non-terminal residue" evidence="4">
    <location>
        <position position="490"/>
    </location>
</feature>
<dbReference type="Gene3D" id="3.40.50.2300">
    <property type="match status" value="2"/>
</dbReference>
<dbReference type="EMBL" id="DRBW01000029">
    <property type="protein sequence ID" value="HDM89738.1"/>
    <property type="molecule type" value="Genomic_DNA"/>
</dbReference>
<dbReference type="InterPro" id="IPR011990">
    <property type="entry name" value="TPR-like_helical_dom_sf"/>
</dbReference>
<gene>
    <name evidence="4" type="ORF">ENG67_00835</name>
</gene>
<protein>
    <submittedName>
        <fullName evidence="4">Amino acid ABC transporter substrate-binding protein</fullName>
    </submittedName>
</protein>
<dbReference type="AlphaFoldDB" id="A0A7C0XCA7"/>
<evidence type="ECO:0000259" key="3">
    <source>
        <dbReference type="Pfam" id="PF13458"/>
    </source>
</evidence>
<dbReference type="InterPro" id="IPR028082">
    <property type="entry name" value="Peripla_BP_I"/>
</dbReference>
<evidence type="ECO:0000256" key="1">
    <source>
        <dbReference type="ARBA" id="ARBA00010062"/>
    </source>
</evidence>
<dbReference type="InterPro" id="IPR028081">
    <property type="entry name" value="Leu-bd"/>
</dbReference>
<comment type="caution">
    <text evidence="4">The sequence shown here is derived from an EMBL/GenBank/DDBJ whole genome shotgun (WGS) entry which is preliminary data.</text>
</comment>
<dbReference type="Pfam" id="PF13458">
    <property type="entry name" value="Peripla_BP_6"/>
    <property type="match status" value="1"/>
</dbReference>
<dbReference type="Gene3D" id="1.25.40.10">
    <property type="entry name" value="Tetratricopeptide repeat domain"/>
    <property type="match status" value="1"/>
</dbReference>
<reference evidence="4" key="1">
    <citation type="journal article" date="2020" name="mSystems">
        <title>Genome- and Community-Level Interaction Insights into Carbon Utilization and Element Cycling Functions of Hydrothermarchaeota in Hydrothermal Sediment.</title>
        <authorList>
            <person name="Zhou Z."/>
            <person name="Liu Y."/>
            <person name="Xu W."/>
            <person name="Pan J."/>
            <person name="Luo Z.H."/>
            <person name="Li M."/>
        </authorList>
    </citation>
    <scope>NUCLEOTIDE SEQUENCE [LARGE SCALE GENOMIC DNA]</scope>
    <source>
        <strain evidence="4">HyVt-237</strain>
    </source>
</reference>
<name>A0A7C0XCA7_UNCW3</name>
<keyword evidence="2" id="KW-0732">Signal</keyword>
<dbReference type="SUPFAM" id="SSF48452">
    <property type="entry name" value="TPR-like"/>
    <property type="match status" value="1"/>
</dbReference>
<dbReference type="PANTHER" id="PTHR30483:SF6">
    <property type="entry name" value="PERIPLASMIC BINDING PROTEIN OF ABC TRANSPORTER FOR NATURAL AMINO ACIDS"/>
    <property type="match status" value="1"/>
</dbReference>
<evidence type="ECO:0000256" key="2">
    <source>
        <dbReference type="ARBA" id="ARBA00022729"/>
    </source>
</evidence>
<dbReference type="SUPFAM" id="SSF53822">
    <property type="entry name" value="Periplasmic binding protein-like I"/>
    <property type="match status" value="1"/>
</dbReference>
<dbReference type="PANTHER" id="PTHR30483">
    <property type="entry name" value="LEUCINE-SPECIFIC-BINDING PROTEIN"/>
    <property type="match status" value="1"/>
</dbReference>
<proteinExistence type="inferred from homology"/>